<dbReference type="Gene3D" id="3.40.50.720">
    <property type="entry name" value="NAD(P)-binding Rossmann-like Domain"/>
    <property type="match status" value="1"/>
</dbReference>
<accession>A0A2N5HVW1</accession>
<evidence type="ECO:0000259" key="2">
    <source>
        <dbReference type="Pfam" id="PF22725"/>
    </source>
</evidence>
<evidence type="ECO:0000259" key="1">
    <source>
        <dbReference type="Pfam" id="PF01408"/>
    </source>
</evidence>
<dbReference type="Gene3D" id="3.30.360.10">
    <property type="entry name" value="Dihydrodipicolinate Reductase, domain 2"/>
    <property type="match status" value="1"/>
</dbReference>
<dbReference type="Pfam" id="PF01408">
    <property type="entry name" value="GFO_IDH_MocA"/>
    <property type="match status" value="1"/>
</dbReference>
<keyword evidence="4" id="KW-1185">Reference proteome</keyword>
<organism evidence="3 4">
    <name type="scientific">Neobacillus cucumis</name>
    <dbReference type="NCBI Taxonomy" id="1740721"/>
    <lineage>
        <taxon>Bacteria</taxon>
        <taxon>Bacillati</taxon>
        <taxon>Bacillota</taxon>
        <taxon>Bacilli</taxon>
        <taxon>Bacillales</taxon>
        <taxon>Bacillaceae</taxon>
        <taxon>Neobacillus</taxon>
    </lineage>
</organism>
<dbReference type="GO" id="GO:0000166">
    <property type="term" value="F:nucleotide binding"/>
    <property type="evidence" value="ECO:0007669"/>
    <property type="project" value="InterPro"/>
</dbReference>
<dbReference type="RefSeq" id="WP_101646234.1">
    <property type="nucleotide sequence ID" value="NZ_PGVE01000012.1"/>
</dbReference>
<feature type="domain" description="Gfo/Idh/MocA-like oxidoreductase N-terminal" evidence="1">
    <location>
        <begin position="4"/>
        <end position="122"/>
    </location>
</feature>
<reference evidence="3 4" key="1">
    <citation type="submission" date="2017-11" db="EMBL/GenBank/DDBJ databases">
        <title>Comparitive Functional Genomics of Dry Heat Resistant strains isolated from the Viking Spacecraft.</title>
        <authorList>
            <person name="Seuylemezian A."/>
            <person name="Cooper K."/>
            <person name="Vaishampayan P."/>
        </authorList>
    </citation>
    <scope>NUCLEOTIDE SEQUENCE [LARGE SCALE GENOMIC DNA]</scope>
    <source>
        <strain evidence="3 4">V32-6</strain>
    </source>
</reference>
<dbReference type="InterPro" id="IPR055170">
    <property type="entry name" value="GFO_IDH_MocA-like_dom"/>
</dbReference>
<protein>
    <submittedName>
        <fullName evidence="3">Gfo/Idh/MocA family oxidoreductase</fullName>
    </submittedName>
</protein>
<evidence type="ECO:0000313" key="4">
    <source>
        <dbReference type="Proteomes" id="UP000234950"/>
    </source>
</evidence>
<sequence length="333" mass="36617">MRKVKVGFVGVGGIAGVHLENVKKCDHAEIVAVCDIVEESAKKKGLEFNAAVYTDLDEMLENEALDAVFVCVPPFAHGEIEEKIVKRGIHLLVEKPLGLDLETVQKKAKVIKESGVICGVGYCLRYLDTVAKAKDYLKDKTIAMVRGHYITSFVPTPWYREINKSGGQLVEQSTHTLDLMRYLAGDIEQVYANMRLQVLSDIPNMDIPDVTSVNVIFESGAVGHLDSSIIQFDHRSGIEILGKDFRVVIDGTNLTIAEKDSSNTYQSKVDFYLEQDRRFIEAVLKGDAALLLSSYEDGVKTLAATLAANKSNEVGLPINLSALEGEKITLANQ</sequence>
<dbReference type="InterPro" id="IPR000683">
    <property type="entry name" value="Gfo/Idh/MocA-like_OxRdtase_N"/>
</dbReference>
<gene>
    <name evidence="3" type="ORF">CVD27_02110</name>
</gene>
<dbReference type="EMBL" id="PGVE01000012">
    <property type="protein sequence ID" value="PLS09652.1"/>
    <property type="molecule type" value="Genomic_DNA"/>
</dbReference>
<name>A0A2N5HVW1_9BACI</name>
<dbReference type="InterPro" id="IPR052515">
    <property type="entry name" value="Gfo/Idh/MocA_Oxidoreductase"/>
</dbReference>
<dbReference type="OrthoDB" id="9815825at2"/>
<dbReference type="SUPFAM" id="SSF55347">
    <property type="entry name" value="Glyceraldehyde-3-phosphate dehydrogenase-like, C-terminal domain"/>
    <property type="match status" value="1"/>
</dbReference>
<comment type="caution">
    <text evidence="3">The sequence shown here is derived from an EMBL/GenBank/DDBJ whole genome shotgun (WGS) entry which is preliminary data.</text>
</comment>
<dbReference type="AlphaFoldDB" id="A0A2N5HVW1"/>
<dbReference type="Proteomes" id="UP000234950">
    <property type="component" value="Unassembled WGS sequence"/>
</dbReference>
<dbReference type="InterPro" id="IPR036291">
    <property type="entry name" value="NAD(P)-bd_dom_sf"/>
</dbReference>
<feature type="domain" description="GFO/IDH/MocA-like oxidoreductase" evidence="2">
    <location>
        <begin position="142"/>
        <end position="244"/>
    </location>
</feature>
<dbReference type="Pfam" id="PF22725">
    <property type="entry name" value="GFO_IDH_MocA_C3"/>
    <property type="match status" value="1"/>
</dbReference>
<dbReference type="PANTHER" id="PTHR43249">
    <property type="entry name" value="UDP-N-ACETYL-2-AMINO-2-DEOXY-D-GLUCURONATE OXIDASE"/>
    <property type="match status" value="1"/>
</dbReference>
<dbReference type="SUPFAM" id="SSF51735">
    <property type="entry name" value="NAD(P)-binding Rossmann-fold domains"/>
    <property type="match status" value="1"/>
</dbReference>
<evidence type="ECO:0000313" key="3">
    <source>
        <dbReference type="EMBL" id="PLS09652.1"/>
    </source>
</evidence>
<proteinExistence type="predicted"/>
<dbReference type="PANTHER" id="PTHR43249:SF1">
    <property type="entry name" value="D-GLUCOSIDE 3-DEHYDROGENASE"/>
    <property type="match status" value="1"/>
</dbReference>